<evidence type="ECO:0000313" key="7">
    <source>
        <dbReference type="EMBL" id="MBW0479147.1"/>
    </source>
</evidence>
<keyword evidence="6" id="KW-0472">Membrane</keyword>
<comment type="similarity">
    <text evidence="2">Belongs to the COA8 family.</text>
</comment>
<dbReference type="PANTHER" id="PTHR31107">
    <property type="entry name" value="APOPTOGENIC PROTEIN 1, MITOCHONDRIAL"/>
    <property type="match status" value="1"/>
</dbReference>
<dbReference type="EMBL" id="AVOT02005479">
    <property type="protein sequence ID" value="MBW0479147.1"/>
    <property type="molecule type" value="Genomic_DNA"/>
</dbReference>
<proteinExistence type="inferred from homology"/>
<organism evidence="7 8">
    <name type="scientific">Austropuccinia psidii MF-1</name>
    <dbReference type="NCBI Taxonomy" id="1389203"/>
    <lineage>
        <taxon>Eukaryota</taxon>
        <taxon>Fungi</taxon>
        <taxon>Dikarya</taxon>
        <taxon>Basidiomycota</taxon>
        <taxon>Pucciniomycotina</taxon>
        <taxon>Pucciniomycetes</taxon>
        <taxon>Pucciniales</taxon>
        <taxon>Sphaerophragmiaceae</taxon>
        <taxon>Austropuccinia</taxon>
    </lineage>
</organism>
<keyword evidence="4" id="KW-0809">Transit peptide</keyword>
<evidence type="ECO:0000256" key="2">
    <source>
        <dbReference type="ARBA" id="ARBA00005453"/>
    </source>
</evidence>
<keyword evidence="5" id="KW-0496">Mitochondrion</keyword>
<comment type="caution">
    <text evidence="7">The sequence shown here is derived from an EMBL/GenBank/DDBJ whole genome shotgun (WGS) entry which is preliminary data.</text>
</comment>
<keyword evidence="3" id="KW-0999">Mitochondrion inner membrane</keyword>
<keyword evidence="8" id="KW-1185">Reference proteome</keyword>
<dbReference type="GO" id="GO:0005743">
    <property type="term" value="C:mitochondrial inner membrane"/>
    <property type="evidence" value="ECO:0007669"/>
    <property type="project" value="UniProtKB-SubCell"/>
</dbReference>
<name>A0A9Q3CAD9_9BASI</name>
<evidence type="ECO:0000256" key="1">
    <source>
        <dbReference type="ARBA" id="ARBA00004443"/>
    </source>
</evidence>
<dbReference type="InterPro" id="IPR018796">
    <property type="entry name" value="COA8"/>
</dbReference>
<dbReference type="Pfam" id="PF10231">
    <property type="entry name" value="COA8"/>
    <property type="match status" value="1"/>
</dbReference>
<sequence length="229" mass="27295">MLRRPTTNQSHEIARASLTWGFHPRRIRWHSIDGMRCQTTQQNQLIHHDFVGPTCQKSNLRAIKYSSPFSVLNSTPNLPFPTARHSIGTPHHPYSLQEFSADSKQLPQELIELKSKLEIEDLAWTLLRKRVDTMNQNFWKKQSTRFEELESIERSRVAQNQTPHSHSSQQEQSDLALDSFYQRWLIEQYSVFKNYNFEWWKVQASLIQGGWKAYIRIYKWKAACWWYIN</sequence>
<evidence type="ECO:0000313" key="8">
    <source>
        <dbReference type="Proteomes" id="UP000765509"/>
    </source>
</evidence>
<evidence type="ECO:0000256" key="3">
    <source>
        <dbReference type="ARBA" id="ARBA00022792"/>
    </source>
</evidence>
<gene>
    <name evidence="7" type="ORF">O181_018862</name>
</gene>
<evidence type="ECO:0000256" key="5">
    <source>
        <dbReference type="ARBA" id="ARBA00023128"/>
    </source>
</evidence>
<evidence type="ECO:0000256" key="4">
    <source>
        <dbReference type="ARBA" id="ARBA00022946"/>
    </source>
</evidence>
<protein>
    <submittedName>
        <fullName evidence="7">Uncharacterized protein</fullName>
    </submittedName>
</protein>
<accession>A0A9Q3CAD9</accession>
<dbReference type="Proteomes" id="UP000765509">
    <property type="component" value="Unassembled WGS sequence"/>
</dbReference>
<reference evidence="7" key="1">
    <citation type="submission" date="2021-03" db="EMBL/GenBank/DDBJ databases">
        <title>Draft genome sequence of rust myrtle Austropuccinia psidii MF-1, a brazilian biotype.</title>
        <authorList>
            <person name="Quecine M.C."/>
            <person name="Pachon D.M.R."/>
            <person name="Bonatelli M.L."/>
            <person name="Correr F.H."/>
            <person name="Franceschini L.M."/>
            <person name="Leite T.F."/>
            <person name="Margarido G.R.A."/>
            <person name="Almeida C.A."/>
            <person name="Ferrarezi J.A."/>
            <person name="Labate C.A."/>
        </authorList>
    </citation>
    <scope>NUCLEOTIDE SEQUENCE</scope>
    <source>
        <strain evidence="7">MF-1</strain>
    </source>
</reference>
<comment type="subcellular location">
    <subcellularLocation>
        <location evidence="1">Mitochondrion inner membrane</location>
        <topology evidence="1">Peripheral membrane protein</topology>
        <orientation evidence="1">Matrix side</orientation>
    </subcellularLocation>
</comment>
<dbReference type="PANTHER" id="PTHR31107:SF2">
    <property type="entry name" value="CYTOCHROME C OXIDASE ASSEMBLY FACTOR 8"/>
    <property type="match status" value="1"/>
</dbReference>
<dbReference type="OrthoDB" id="6246201at2759"/>
<evidence type="ECO:0000256" key="6">
    <source>
        <dbReference type="ARBA" id="ARBA00023136"/>
    </source>
</evidence>
<dbReference type="GO" id="GO:0097193">
    <property type="term" value="P:intrinsic apoptotic signaling pathway"/>
    <property type="evidence" value="ECO:0007669"/>
    <property type="project" value="InterPro"/>
</dbReference>
<dbReference type="AlphaFoldDB" id="A0A9Q3CAD9"/>